<dbReference type="Proteomes" id="UP000062973">
    <property type="component" value="Chromosome"/>
</dbReference>
<proteinExistence type="predicted"/>
<reference evidence="2 3" key="1">
    <citation type="submission" date="2014-07" db="EMBL/GenBank/DDBJ databases">
        <title>Whole Genome Sequence of the Amycolatopsis methanolica 239.</title>
        <authorList>
            <person name="Tang B."/>
        </authorList>
    </citation>
    <scope>NUCLEOTIDE SEQUENCE [LARGE SCALE GENOMIC DNA]</scope>
    <source>
        <strain evidence="2 3">239</strain>
    </source>
</reference>
<dbReference type="STRING" id="1068978.AMETH_4741"/>
<dbReference type="EMBL" id="CP009110">
    <property type="protein sequence ID" value="AIJ24833.1"/>
    <property type="molecule type" value="Genomic_DNA"/>
</dbReference>
<gene>
    <name evidence="2" type="ORF">AMETH_4741</name>
</gene>
<dbReference type="Pfam" id="PF26136">
    <property type="entry name" value="SCO6045_C"/>
    <property type="match status" value="1"/>
</dbReference>
<dbReference type="eggNOG" id="COG3220">
    <property type="taxonomic scope" value="Bacteria"/>
</dbReference>
<accession>A0A076MVE0</accession>
<dbReference type="KEGG" id="amq:AMETH_4741"/>
<protein>
    <recommendedName>
        <fullName evidence="1">SCO6045-like C-terminal domain-containing protein</fullName>
    </recommendedName>
</protein>
<dbReference type="RefSeq" id="WP_017983666.1">
    <property type="nucleotide sequence ID" value="NZ_AQUL01000001.1"/>
</dbReference>
<dbReference type="OrthoDB" id="5382443at2"/>
<name>A0A076MVE0_AMYME</name>
<organism evidence="2 3">
    <name type="scientific">Amycolatopsis methanolica 239</name>
    <dbReference type="NCBI Taxonomy" id="1068978"/>
    <lineage>
        <taxon>Bacteria</taxon>
        <taxon>Bacillati</taxon>
        <taxon>Actinomycetota</taxon>
        <taxon>Actinomycetes</taxon>
        <taxon>Pseudonocardiales</taxon>
        <taxon>Pseudonocardiaceae</taxon>
        <taxon>Amycolatopsis</taxon>
        <taxon>Amycolatopsis methanolica group</taxon>
    </lineage>
</organism>
<sequence length="115" mass="12766">MTSRKELAARQAELLRAPLAGGPPPAGFDADRVAAEVLALRAKRRSIVADLSPDLVRTLGDRFRPLFDAYAEATPRTDGAGYRQDAANFATWLADRGELPRRRWWSRYTRNASAP</sequence>
<dbReference type="PATRIC" id="fig|1068978.7.peg.5099"/>
<keyword evidence="3" id="KW-1185">Reference proteome</keyword>
<evidence type="ECO:0000259" key="1">
    <source>
        <dbReference type="Pfam" id="PF26136"/>
    </source>
</evidence>
<feature type="domain" description="SCO6045-like C-terminal" evidence="1">
    <location>
        <begin position="8"/>
        <end position="94"/>
    </location>
</feature>
<dbReference type="InterPro" id="IPR058711">
    <property type="entry name" value="SCO6045-like_C"/>
</dbReference>
<dbReference type="AlphaFoldDB" id="A0A076MVE0"/>
<dbReference type="HOGENOM" id="CLU_121887_1_0_11"/>
<evidence type="ECO:0000313" key="3">
    <source>
        <dbReference type="Proteomes" id="UP000062973"/>
    </source>
</evidence>
<evidence type="ECO:0000313" key="2">
    <source>
        <dbReference type="EMBL" id="AIJ24833.1"/>
    </source>
</evidence>